<sequence>MFGILEGTGSTVLDPRFHRVIPGSARVERLWSGARWAEGPAWFRAHNTLVFSDIPNDRMLRFDTMSGQTSVFRQPARNSNGNTVDPQGRLVTCEHGGRQVTRTEHDGSVTVLASHWQGKRLNSPNDVVVKSDGSIWFTDPDYGILSDYEGNRAESEIGACHVYRIDGKSRVLTIVADDFVKPNGLAFSPDERILYIADTGASHDPVHGPRHIRACEVSADGTRLTDSQIFATCTAGLFDGFRLDVEGRIWTSAADGVHVYHPDGTLIGKIAIPEVVANVCWGGPRLNRLFICGTSSLYALMTNTNGATWPGAVTSA</sequence>
<proteinExistence type="predicted"/>
<organism evidence="3 4">
    <name type="scientific">Bosea massiliensis</name>
    <dbReference type="NCBI Taxonomy" id="151419"/>
    <lineage>
        <taxon>Bacteria</taxon>
        <taxon>Pseudomonadati</taxon>
        <taxon>Pseudomonadota</taxon>
        <taxon>Alphaproteobacteria</taxon>
        <taxon>Hyphomicrobiales</taxon>
        <taxon>Boseaceae</taxon>
        <taxon>Bosea</taxon>
    </lineage>
</organism>
<dbReference type="InterPro" id="IPR051262">
    <property type="entry name" value="SMP-30/CGR1_Lactonase"/>
</dbReference>
<keyword evidence="1" id="KW-0378">Hydrolase</keyword>
<evidence type="ECO:0000313" key="4">
    <source>
        <dbReference type="Proteomes" id="UP001596060"/>
    </source>
</evidence>
<evidence type="ECO:0000313" key="3">
    <source>
        <dbReference type="EMBL" id="MFC5504636.1"/>
    </source>
</evidence>
<dbReference type="InterPro" id="IPR005511">
    <property type="entry name" value="SMP-30"/>
</dbReference>
<dbReference type="PANTHER" id="PTHR47572:SF4">
    <property type="entry name" value="LACTONASE DRP35"/>
    <property type="match status" value="1"/>
</dbReference>
<keyword evidence="4" id="KW-1185">Reference proteome</keyword>
<dbReference type="PRINTS" id="PR01790">
    <property type="entry name" value="SMP30FAMILY"/>
</dbReference>
<dbReference type="PANTHER" id="PTHR47572">
    <property type="entry name" value="LIPOPROTEIN-RELATED"/>
    <property type="match status" value="1"/>
</dbReference>
<dbReference type="SUPFAM" id="SSF63829">
    <property type="entry name" value="Calcium-dependent phosphotriesterase"/>
    <property type="match status" value="1"/>
</dbReference>
<comment type="caution">
    <text evidence="3">The sequence shown here is derived from an EMBL/GenBank/DDBJ whole genome shotgun (WGS) entry which is preliminary data.</text>
</comment>
<dbReference type="EMBL" id="JBHSLU010000007">
    <property type="protein sequence ID" value="MFC5504636.1"/>
    <property type="molecule type" value="Genomic_DNA"/>
</dbReference>
<dbReference type="RefSeq" id="WP_377815726.1">
    <property type="nucleotide sequence ID" value="NZ_JBHSLU010000007.1"/>
</dbReference>
<evidence type="ECO:0000259" key="2">
    <source>
        <dbReference type="Pfam" id="PF08450"/>
    </source>
</evidence>
<reference evidence="4" key="1">
    <citation type="journal article" date="2019" name="Int. J. Syst. Evol. Microbiol.">
        <title>The Global Catalogue of Microorganisms (GCM) 10K type strain sequencing project: providing services to taxonomists for standard genome sequencing and annotation.</title>
        <authorList>
            <consortium name="The Broad Institute Genomics Platform"/>
            <consortium name="The Broad Institute Genome Sequencing Center for Infectious Disease"/>
            <person name="Wu L."/>
            <person name="Ma J."/>
        </authorList>
    </citation>
    <scope>NUCLEOTIDE SEQUENCE [LARGE SCALE GENOMIC DNA]</scope>
    <source>
        <strain evidence="4">CCUG 43117</strain>
    </source>
</reference>
<dbReference type="Proteomes" id="UP001596060">
    <property type="component" value="Unassembled WGS sequence"/>
</dbReference>
<dbReference type="InterPro" id="IPR013658">
    <property type="entry name" value="SGL"/>
</dbReference>
<accession>A0ABW0NVX5</accession>
<feature type="domain" description="SMP-30/Gluconolactonase/LRE-like region" evidence="2">
    <location>
        <begin position="36"/>
        <end position="292"/>
    </location>
</feature>
<evidence type="ECO:0000256" key="1">
    <source>
        <dbReference type="ARBA" id="ARBA00022801"/>
    </source>
</evidence>
<dbReference type="Pfam" id="PF08450">
    <property type="entry name" value="SGL"/>
    <property type="match status" value="1"/>
</dbReference>
<dbReference type="InterPro" id="IPR011042">
    <property type="entry name" value="6-blade_b-propeller_TolB-like"/>
</dbReference>
<gene>
    <name evidence="3" type="ORF">ACFPN9_05120</name>
</gene>
<name>A0ABW0NVX5_9HYPH</name>
<dbReference type="Gene3D" id="2.120.10.30">
    <property type="entry name" value="TolB, C-terminal domain"/>
    <property type="match status" value="1"/>
</dbReference>
<protein>
    <submittedName>
        <fullName evidence="3">SMP-30/gluconolactonase/LRE family protein</fullName>
    </submittedName>
</protein>